<comment type="caution">
    <text evidence="4">The sequence shown here is derived from an EMBL/GenBank/DDBJ whole genome shotgun (WGS) entry which is preliminary data.</text>
</comment>
<evidence type="ECO:0000259" key="3">
    <source>
        <dbReference type="PROSITE" id="PS50977"/>
    </source>
</evidence>
<dbReference type="InterPro" id="IPR039532">
    <property type="entry name" value="TetR_C_Firmicutes"/>
</dbReference>
<dbReference type="Pfam" id="PF14278">
    <property type="entry name" value="TetR_C_8"/>
    <property type="match status" value="1"/>
</dbReference>
<gene>
    <name evidence="4" type="ORF">ACFQ2Z_15160</name>
</gene>
<organism evidence="4 5">
    <name type="scientific">Paenibacillus timonensis</name>
    <dbReference type="NCBI Taxonomy" id="225915"/>
    <lineage>
        <taxon>Bacteria</taxon>
        <taxon>Bacillati</taxon>
        <taxon>Bacillota</taxon>
        <taxon>Bacilli</taxon>
        <taxon>Bacillales</taxon>
        <taxon>Paenibacillaceae</taxon>
        <taxon>Paenibacillus</taxon>
    </lineage>
</organism>
<reference evidence="5" key="1">
    <citation type="journal article" date="2019" name="Int. J. Syst. Evol. Microbiol.">
        <title>The Global Catalogue of Microorganisms (GCM) 10K type strain sequencing project: providing services to taxonomists for standard genome sequencing and annotation.</title>
        <authorList>
            <consortium name="The Broad Institute Genomics Platform"/>
            <consortium name="The Broad Institute Genome Sequencing Center for Infectious Disease"/>
            <person name="Wu L."/>
            <person name="Ma J."/>
        </authorList>
    </citation>
    <scope>NUCLEOTIDE SEQUENCE [LARGE SCALE GENOMIC DNA]</scope>
    <source>
        <strain evidence="5">CCUG 48216</strain>
    </source>
</reference>
<keyword evidence="1 2" id="KW-0238">DNA-binding</keyword>
<evidence type="ECO:0000313" key="4">
    <source>
        <dbReference type="EMBL" id="MFD1182697.1"/>
    </source>
</evidence>
<dbReference type="InterPro" id="IPR009057">
    <property type="entry name" value="Homeodomain-like_sf"/>
</dbReference>
<dbReference type="EMBL" id="JBHTKZ010000030">
    <property type="protein sequence ID" value="MFD1182697.1"/>
    <property type="molecule type" value="Genomic_DNA"/>
</dbReference>
<feature type="DNA-binding region" description="H-T-H motif" evidence="2">
    <location>
        <begin position="38"/>
        <end position="57"/>
    </location>
</feature>
<feature type="domain" description="HTH tetR-type" evidence="3">
    <location>
        <begin position="14"/>
        <end position="75"/>
    </location>
</feature>
<dbReference type="InterPro" id="IPR050624">
    <property type="entry name" value="HTH-type_Tx_Regulator"/>
</dbReference>
<dbReference type="InterPro" id="IPR001647">
    <property type="entry name" value="HTH_TetR"/>
</dbReference>
<dbReference type="PANTHER" id="PTHR43479:SF7">
    <property type="entry name" value="TETR-FAMILY TRANSCRIPTIONAL REGULATOR"/>
    <property type="match status" value="1"/>
</dbReference>
<proteinExistence type="predicted"/>
<accession>A0ABW3SEN0</accession>
<keyword evidence="5" id="KW-1185">Reference proteome</keyword>
<evidence type="ECO:0000256" key="1">
    <source>
        <dbReference type="ARBA" id="ARBA00023125"/>
    </source>
</evidence>
<dbReference type="RefSeq" id="WP_240269976.1">
    <property type="nucleotide sequence ID" value="NZ_JAKSXN010000035.1"/>
</dbReference>
<dbReference type="Gene3D" id="1.10.357.10">
    <property type="entry name" value="Tetracycline Repressor, domain 2"/>
    <property type="match status" value="1"/>
</dbReference>
<evidence type="ECO:0000256" key="2">
    <source>
        <dbReference type="PROSITE-ProRule" id="PRU00335"/>
    </source>
</evidence>
<dbReference type="Proteomes" id="UP001597211">
    <property type="component" value="Unassembled WGS sequence"/>
</dbReference>
<name>A0ABW3SEN0_9BACL</name>
<dbReference type="PANTHER" id="PTHR43479">
    <property type="entry name" value="ACREF/ENVCD OPERON REPRESSOR-RELATED"/>
    <property type="match status" value="1"/>
</dbReference>
<dbReference type="Pfam" id="PF00440">
    <property type="entry name" value="TetR_N"/>
    <property type="match status" value="1"/>
</dbReference>
<dbReference type="PROSITE" id="PS50977">
    <property type="entry name" value="HTH_TETR_2"/>
    <property type="match status" value="1"/>
</dbReference>
<evidence type="ECO:0000313" key="5">
    <source>
        <dbReference type="Proteomes" id="UP001597211"/>
    </source>
</evidence>
<protein>
    <submittedName>
        <fullName evidence="4">TetR/AcrR family transcriptional regulator</fullName>
    </submittedName>
</protein>
<dbReference type="SUPFAM" id="SSF46689">
    <property type="entry name" value="Homeodomain-like"/>
    <property type="match status" value="1"/>
</dbReference>
<sequence length="184" mass="21331">MSTNQEEKVDPRVTRTKRMFREALIALLQENADPHKVTVQGLASRAGLNRATFYLHYRDVEDLLEQLTKEVLDELARRMRPFTESGPAKEQSPLVSFLEQIYENAALFQVLLENKEFRHRLFAMLTDIVSIRRERRKAADPAKQVPIPIIAASSLGIVSWWIEEGTPYSPSYLADQINQMYRRK</sequence>